<dbReference type="RefSeq" id="WP_066700516.1">
    <property type="nucleotide sequence ID" value="NZ_FRBM01000007.1"/>
</dbReference>
<name>A0A1M7ENW3_9FLAO</name>
<reference evidence="3 5" key="1">
    <citation type="submission" date="2016-07" db="EMBL/GenBank/DDBJ databases">
        <authorList>
            <person name="Jeong J.-J."/>
            <person name="Kim D.W."/>
            <person name="Sang M.K."/>
            <person name="Choi I.-G."/>
            <person name="Kim K.D."/>
        </authorList>
    </citation>
    <scope>NUCLEOTIDE SEQUENCE [LARGE SCALE GENOMIC DNA]</scope>
    <source>
        <strain evidence="3 5">C-26</strain>
    </source>
</reference>
<evidence type="ECO:0000259" key="2">
    <source>
        <dbReference type="PROSITE" id="PS50164"/>
    </source>
</evidence>
<dbReference type="GO" id="GO:0004519">
    <property type="term" value="F:endonuclease activity"/>
    <property type="evidence" value="ECO:0007669"/>
    <property type="project" value="UniProtKB-KW"/>
</dbReference>
<dbReference type="SUPFAM" id="SSF82771">
    <property type="entry name" value="GIY-YIG endonuclease"/>
    <property type="match status" value="1"/>
</dbReference>
<evidence type="ECO:0000256" key="1">
    <source>
        <dbReference type="ARBA" id="ARBA00007435"/>
    </source>
</evidence>
<dbReference type="AlphaFoldDB" id="A0A1M7ENW3"/>
<dbReference type="InterPro" id="IPR000305">
    <property type="entry name" value="GIY-YIG_endonuc"/>
</dbReference>
<organism evidence="4 6">
    <name type="scientific">Chryseobacterium contaminans</name>
    <dbReference type="NCBI Taxonomy" id="1423959"/>
    <lineage>
        <taxon>Bacteria</taxon>
        <taxon>Pseudomonadati</taxon>
        <taxon>Bacteroidota</taxon>
        <taxon>Flavobacteriia</taxon>
        <taxon>Flavobacteriales</taxon>
        <taxon>Weeksellaceae</taxon>
        <taxon>Chryseobacterium group</taxon>
        <taxon>Chryseobacterium</taxon>
    </lineage>
</organism>
<dbReference type="Proteomes" id="UP000184069">
    <property type="component" value="Unassembled WGS sequence"/>
</dbReference>
<keyword evidence="4" id="KW-0378">Hydrolase</keyword>
<feature type="domain" description="GIY-YIG" evidence="2">
    <location>
        <begin position="2"/>
        <end position="79"/>
    </location>
</feature>
<dbReference type="Proteomes" id="UP000093508">
    <property type="component" value="Unassembled WGS sequence"/>
</dbReference>
<dbReference type="OrthoDB" id="9807770at2"/>
<dbReference type="STRING" id="1423959.SAMN05444407_107259"/>
<proteinExistence type="inferred from homology"/>
<dbReference type="EMBL" id="MAYF01000364">
    <property type="protein sequence ID" value="OCA68265.1"/>
    <property type="molecule type" value="Genomic_DNA"/>
</dbReference>
<keyword evidence="5" id="KW-1185">Reference proteome</keyword>
<dbReference type="Gene3D" id="3.40.1440.10">
    <property type="entry name" value="GIY-YIG endonuclease"/>
    <property type="match status" value="1"/>
</dbReference>
<reference evidence="4 6" key="2">
    <citation type="submission" date="2016-11" db="EMBL/GenBank/DDBJ databases">
        <authorList>
            <person name="Jaros S."/>
            <person name="Januszkiewicz K."/>
            <person name="Wedrychowicz H."/>
        </authorList>
    </citation>
    <scope>NUCLEOTIDE SEQUENCE [LARGE SCALE GENOMIC DNA]</scope>
    <source>
        <strain evidence="4 6">DSM 27621</strain>
    </source>
</reference>
<evidence type="ECO:0000313" key="5">
    <source>
        <dbReference type="Proteomes" id="UP000093508"/>
    </source>
</evidence>
<evidence type="ECO:0000313" key="3">
    <source>
        <dbReference type="EMBL" id="OCA68265.1"/>
    </source>
</evidence>
<dbReference type="InterPro" id="IPR035901">
    <property type="entry name" value="GIY-YIG_endonuc_sf"/>
</dbReference>
<dbReference type="InterPro" id="IPR050190">
    <property type="entry name" value="UPF0213_domain"/>
</dbReference>
<dbReference type="EMBL" id="FRBM01000007">
    <property type="protein sequence ID" value="SHL93276.1"/>
    <property type="molecule type" value="Genomic_DNA"/>
</dbReference>
<gene>
    <name evidence="3" type="ORF">BBH99_15095</name>
    <name evidence="4" type="ORF">SAMN05444407_107259</name>
</gene>
<dbReference type="CDD" id="cd10448">
    <property type="entry name" value="GIY-YIG_unchar_3"/>
    <property type="match status" value="1"/>
</dbReference>
<evidence type="ECO:0000313" key="6">
    <source>
        <dbReference type="Proteomes" id="UP000184069"/>
    </source>
</evidence>
<accession>A0A1M7ENW3</accession>
<dbReference type="PROSITE" id="PS50164">
    <property type="entry name" value="GIY_YIG"/>
    <property type="match status" value="1"/>
</dbReference>
<dbReference type="PANTHER" id="PTHR34477">
    <property type="entry name" value="UPF0213 PROTEIN YHBQ"/>
    <property type="match status" value="1"/>
</dbReference>
<dbReference type="PANTHER" id="PTHR34477:SF5">
    <property type="entry name" value="BSL5627 PROTEIN"/>
    <property type="match status" value="1"/>
</dbReference>
<protein>
    <submittedName>
        <fullName evidence="4">Putative endonuclease</fullName>
    </submittedName>
</protein>
<dbReference type="Pfam" id="PF01541">
    <property type="entry name" value="GIY-YIG"/>
    <property type="match status" value="1"/>
</dbReference>
<sequence>MKAGFIYIMTNKNYTTLYTGVTSNLPKRIQQHKEAYYSQSFTSRYKLYILVYWEAFQEIGDAIAREKQIKAGSRQKKLDLINSINPEWNDLTDTIQMFFEIASSLRSSQ</sequence>
<evidence type="ECO:0000313" key="4">
    <source>
        <dbReference type="EMBL" id="SHL93276.1"/>
    </source>
</evidence>
<keyword evidence="4" id="KW-0255">Endonuclease</keyword>
<comment type="similarity">
    <text evidence="1">Belongs to the UPF0213 family.</text>
</comment>
<keyword evidence="4" id="KW-0540">Nuclease</keyword>